<organism evidence="1">
    <name type="scientific">Anguilla anguilla</name>
    <name type="common">European freshwater eel</name>
    <name type="synonym">Muraena anguilla</name>
    <dbReference type="NCBI Taxonomy" id="7936"/>
    <lineage>
        <taxon>Eukaryota</taxon>
        <taxon>Metazoa</taxon>
        <taxon>Chordata</taxon>
        <taxon>Craniata</taxon>
        <taxon>Vertebrata</taxon>
        <taxon>Euteleostomi</taxon>
        <taxon>Actinopterygii</taxon>
        <taxon>Neopterygii</taxon>
        <taxon>Teleostei</taxon>
        <taxon>Anguilliformes</taxon>
        <taxon>Anguillidae</taxon>
        <taxon>Anguilla</taxon>
    </lineage>
</organism>
<dbReference type="AlphaFoldDB" id="A0A0E9RXA8"/>
<protein>
    <submittedName>
        <fullName evidence="1">Uncharacterized protein</fullName>
    </submittedName>
</protein>
<accession>A0A0E9RXA8</accession>
<evidence type="ECO:0000313" key="1">
    <source>
        <dbReference type="EMBL" id="JAH33522.1"/>
    </source>
</evidence>
<reference evidence="1" key="2">
    <citation type="journal article" date="2015" name="Fish Shellfish Immunol.">
        <title>Early steps in the European eel (Anguilla anguilla)-Vibrio vulnificus interaction in the gills: Role of the RtxA13 toxin.</title>
        <authorList>
            <person name="Callol A."/>
            <person name="Pajuelo D."/>
            <person name="Ebbesson L."/>
            <person name="Teles M."/>
            <person name="MacKenzie S."/>
            <person name="Amaro C."/>
        </authorList>
    </citation>
    <scope>NUCLEOTIDE SEQUENCE</scope>
</reference>
<dbReference type="EMBL" id="GBXM01075055">
    <property type="protein sequence ID" value="JAH33522.1"/>
    <property type="molecule type" value="Transcribed_RNA"/>
</dbReference>
<sequence length="45" mass="5060">MHSSPLSQKCNRADNCACSRTHTHTHTCTDSYSWLPLQASFFCKG</sequence>
<name>A0A0E9RXA8_ANGAN</name>
<reference evidence="1" key="1">
    <citation type="submission" date="2014-11" db="EMBL/GenBank/DDBJ databases">
        <authorList>
            <person name="Amaro Gonzalez C."/>
        </authorList>
    </citation>
    <scope>NUCLEOTIDE SEQUENCE</scope>
</reference>
<proteinExistence type="predicted"/>